<evidence type="ECO:0000256" key="1">
    <source>
        <dbReference type="SAM" id="MobiDB-lite"/>
    </source>
</evidence>
<protein>
    <submittedName>
        <fullName evidence="2">Uncharacterized protein</fullName>
    </submittedName>
</protein>
<organism evidence="2">
    <name type="scientific">Heterosigma akashiwo</name>
    <name type="common">Chromophytic alga</name>
    <name type="synonym">Heterosigma carterae</name>
    <dbReference type="NCBI Taxonomy" id="2829"/>
    <lineage>
        <taxon>Eukaryota</taxon>
        <taxon>Sar</taxon>
        <taxon>Stramenopiles</taxon>
        <taxon>Ochrophyta</taxon>
        <taxon>Raphidophyceae</taxon>
        <taxon>Chattonellales</taxon>
        <taxon>Chattonellaceae</taxon>
        <taxon>Heterosigma</taxon>
    </lineage>
</organism>
<evidence type="ECO:0000313" key="2">
    <source>
        <dbReference type="EMBL" id="CAE0655218.1"/>
    </source>
</evidence>
<gene>
    <name evidence="2" type="ORF">HAKA00212_LOCUS26803</name>
</gene>
<accession>A0A7S3YLB9</accession>
<reference evidence="2" key="1">
    <citation type="submission" date="2021-01" db="EMBL/GenBank/DDBJ databases">
        <authorList>
            <person name="Corre E."/>
            <person name="Pelletier E."/>
            <person name="Niang G."/>
            <person name="Scheremetjew M."/>
            <person name="Finn R."/>
            <person name="Kale V."/>
            <person name="Holt S."/>
            <person name="Cochrane G."/>
            <person name="Meng A."/>
            <person name="Brown T."/>
            <person name="Cohen L."/>
        </authorList>
    </citation>
    <scope>NUCLEOTIDE SEQUENCE</scope>
    <source>
        <strain evidence="2">CCMP3107</strain>
    </source>
</reference>
<feature type="compositionally biased region" description="Basic and acidic residues" evidence="1">
    <location>
        <begin position="14"/>
        <end position="26"/>
    </location>
</feature>
<feature type="region of interest" description="Disordered" evidence="1">
    <location>
        <begin position="1"/>
        <end position="118"/>
    </location>
</feature>
<dbReference type="EMBL" id="HBIU01062304">
    <property type="protein sequence ID" value="CAE0655218.1"/>
    <property type="molecule type" value="Transcribed_RNA"/>
</dbReference>
<dbReference type="AlphaFoldDB" id="A0A7S3YLB9"/>
<proteinExistence type="predicted"/>
<feature type="compositionally biased region" description="Basic and acidic residues" evidence="1">
    <location>
        <begin position="70"/>
        <end position="81"/>
    </location>
</feature>
<name>A0A7S3YLB9_HETAK</name>
<sequence>MPSAAHQGGQDGLGQERRAEEVDRHHPLLHRAGGLQGGASRAHARVVDQHVHPAGFAHPLPGPLHSGQVRHVEGRRGHDGGRQLLVPPGGALGRGRTHDGLCGSQPVRVAPGKHHIGP</sequence>